<protein>
    <recommendedName>
        <fullName evidence="2">SWIM-type domain-containing protein</fullName>
    </recommendedName>
</protein>
<comment type="caution">
    <text evidence="3">The sequence shown here is derived from an EMBL/GenBank/DDBJ whole genome shotgun (WGS) entry which is preliminary data.</text>
</comment>
<dbReference type="Proteomes" id="UP000737171">
    <property type="component" value="Unassembled WGS sequence"/>
</dbReference>
<dbReference type="Pfam" id="PF21810">
    <property type="entry name" value="DUF6880"/>
    <property type="match status" value="1"/>
</dbReference>
<evidence type="ECO:0000259" key="2">
    <source>
        <dbReference type="PROSITE" id="PS50966"/>
    </source>
</evidence>
<accession>A0ABX2EU19</accession>
<dbReference type="PROSITE" id="PS50966">
    <property type="entry name" value="ZF_SWIM"/>
    <property type="match status" value="1"/>
</dbReference>
<evidence type="ECO:0000313" key="3">
    <source>
        <dbReference type="EMBL" id="NRF72242.1"/>
    </source>
</evidence>
<dbReference type="InterPro" id="IPR007527">
    <property type="entry name" value="Znf_SWIM"/>
</dbReference>
<proteinExistence type="predicted"/>
<dbReference type="EMBL" id="JABRWJ010000020">
    <property type="protein sequence ID" value="NRF72242.1"/>
    <property type="molecule type" value="Genomic_DNA"/>
</dbReference>
<reference evidence="3 4" key="1">
    <citation type="submission" date="2020-05" db="EMBL/GenBank/DDBJ databases">
        <title>Aquincola sp. isolate from soil.</title>
        <authorList>
            <person name="Han J."/>
            <person name="Kim D.-U."/>
        </authorList>
    </citation>
    <scope>NUCLEOTIDE SEQUENCE [LARGE SCALE GENOMIC DNA]</scope>
    <source>
        <strain evidence="3 4">S2</strain>
    </source>
</reference>
<evidence type="ECO:0000256" key="1">
    <source>
        <dbReference type="PROSITE-ProRule" id="PRU00325"/>
    </source>
</evidence>
<dbReference type="InterPro" id="IPR049245">
    <property type="entry name" value="DUF6880"/>
</dbReference>
<name>A0ABX2EU19_9BURK</name>
<feature type="domain" description="SWIM-type" evidence="2">
    <location>
        <begin position="69"/>
        <end position="106"/>
    </location>
</feature>
<keyword evidence="1" id="KW-0863">Zinc-finger</keyword>
<keyword evidence="1" id="KW-0479">Metal-binding</keyword>
<gene>
    <name evidence="3" type="ORF">HLB44_35185</name>
</gene>
<keyword evidence="4" id="KW-1185">Reference proteome</keyword>
<sequence>MTAVFEPERDEVVLVLAAALSDSVLRRVSNSTVFVRGETCAASGAVEVASEELGTTPTIRAIVVGSEPYRTEVWIHEGVPGGDCTCAHAQDGSFCKHQVALALVWRERLIGAVSSIDEEGGQKGHAGVRHAQTELERRETLKDFLHGRSAAVLADRLLDLADRDDAISRELHQWRKLTEEPHDIADLKALVTDIMSSGTDYITWREGYGYTRRAEAVLPLLAQTRERDPTMAFVISLHAMRRGWAVLMQADDSDGDIGGLIKAIGAEWVTALEQAGPQPAAFGDTYLQLVLEDPFGCFDSARAEAAMGAAALGRYRSAIAARWRAAKDAVLAARAEHAAQVAKAEASRKRAPHLSRDTERDVRLWTLERLHLQQLEAAGDIDGALAVMREDMSEQGSYHQGTAFLEKHGRLSEAFANAQQGYEAFPGDAGLQEDLLRCYDRDGQVHEAFVLRRKRFDDAPSVDRYNAVVKAGAADGQDADALRAELQAVLVKREDQALVQNGTRPTHWRPGAPRRANATCRCGRRCS</sequence>
<keyword evidence="1" id="KW-0862">Zinc</keyword>
<organism evidence="3 4">
    <name type="scientific">Pseudaquabacterium terrae</name>
    <dbReference type="NCBI Taxonomy" id="2732868"/>
    <lineage>
        <taxon>Bacteria</taxon>
        <taxon>Pseudomonadati</taxon>
        <taxon>Pseudomonadota</taxon>
        <taxon>Betaproteobacteria</taxon>
        <taxon>Burkholderiales</taxon>
        <taxon>Sphaerotilaceae</taxon>
        <taxon>Pseudaquabacterium</taxon>
    </lineage>
</organism>
<evidence type="ECO:0000313" key="4">
    <source>
        <dbReference type="Proteomes" id="UP000737171"/>
    </source>
</evidence>
<dbReference type="RefSeq" id="WP_173135105.1">
    <property type="nucleotide sequence ID" value="NZ_JABRWJ010000020.1"/>
</dbReference>